<comment type="similarity">
    <text evidence="2">Belongs to the PBP/GOBP family.</text>
</comment>
<sequence>MSRFAFVLACSLLQAHLSLQASDMDKAKEDVEHCMSETKVSSDALKKAYKDDDFGSNEPLKCFQKCLMIKENKINKEGVANLEPVKNYHKKSLEIINKCNEIKSNNTCEYAYQLHKCMGELKKILA</sequence>
<dbReference type="Gene3D" id="1.10.238.20">
    <property type="entry name" value="Pheromone/general odorant binding protein domain"/>
    <property type="match status" value="1"/>
</dbReference>
<feature type="signal peptide" evidence="5">
    <location>
        <begin position="1"/>
        <end position="20"/>
    </location>
</feature>
<dbReference type="InterPro" id="IPR036728">
    <property type="entry name" value="PBP_GOBP_sf"/>
</dbReference>
<dbReference type="GO" id="GO:0005615">
    <property type="term" value="C:extracellular space"/>
    <property type="evidence" value="ECO:0007669"/>
    <property type="project" value="TreeGrafter"/>
</dbReference>
<protein>
    <submittedName>
        <fullName evidence="6">Uncharacterized protein</fullName>
    </submittedName>
</protein>
<evidence type="ECO:0000256" key="3">
    <source>
        <dbReference type="ARBA" id="ARBA00022525"/>
    </source>
</evidence>
<dbReference type="Proteomes" id="UP001353858">
    <property type="component" value="Unassembled WGS sequence"/>
</dbReference>
<accession>A0AAN7P1R6</accession>
<dbReference type="GO" id="GO:0007608">
    <property type="term" value="P:sensory perception of smell"/>
    <property type="evidence" value="ECO:0007669"/>
    <property type="project" value="TreeGrafter"/>
</dbReference>
<dbReference type="AlphaFoldDB" id="A0AAN7P1R6"/>
<comment type="subcellular location">
    <subcellularLocation>
        <location evidence="1">Secreted</location>
    </subcellularLocation>
</comment>
<dbReference type="InterPro" id="IPR006170">
    <property type="entry name" value="PBP/GOBP"/>
</dbReference>
<dbReference type="CDD" id="cd23992">
    <property type="entry name" value="PBP_GOBP"/>
    <property type="match status" value="1"/>
</dbReference>
<dbReference type="SMART" id="SM00708">
    <property type="entry name" value="PhBP"/>
    <property type="match status" value="1"/>
</dbReference>
<dbReference type="GO" id="GO:0005549">
    <property type="term" value="F:odorant binding"/>
    <property type="evidence" value="ECO:0007669"/>
    <property type="project" value="InterPro"/>
</dbReference>
<name>A0AAN7P1R6_9COLE</name>
<comment type="caution">
    <text evidence="6">The sequence shown here is derived from an EMBL/GenBank/DDBJ whole genome shotgun (WGS) entry which is preliminary data.</text>
</comment>
<feature type="chain" id="PRO_5042859330" evidence="5">
    <location>
        <begin position="21"/>
        <end position="126"/>
    </location>
</feature>
<dbReference type="Pfam" id="PF01395">
    <property type="entry name" value="PBP_GOBP"/>
    <property type="match status" value="1"/>
</dbReference>
<keyword evidence="7" id="KW-1185">Reference proteome</keyword>
<proteinExistence type="inferred from homology"/>
<keyword evidence="3" id="KW-0964">Secreted</keyword>
<dbReference type="SUPFAM" id="SSF47565">
    <property type="entry name" value="Insect pheromone/odorant-binding proteins"/>
    <property type="match status" value="1"/>
</dbReference>
<dbReference type="PANTHER" id="PTHR11857">
    <property type="entry name" value="ODORANT BINDING PROTEIN-RELATED"/>
    <property type="match status" value="1"/>
</dbReference>
<organism evidence="6 7">
    <name type="scientific">Aquatica leii</name>
    <dbReference type="NCBI Taxonomy" id="1421715"/>
    <lineage>
        <taxon>Eukaryota</taxon>
        <taxon>Metazoa</taxon>
        <taxon>Ecdysozoa</taxon>
        <taxon>Arthropoda</taxon>
        <taxon>Hexapoda</taxon>
        <taxon>Insecta</taxon>
        <taxon>Pterygota</taxon>
        <taxon>Neoptera</taxon>
        <taxon>Endopterygota</taxon>
        <taxon>Coleoptera</taxon>
        <taxon>Polyphaga</taxon>
        <taxon>Elateriformia</taxon>
        <taxon>Elateroidea</taxon>
        <taxon>Lampyridae</taxon>
        <taxon>Luciolinae</taxon>
        <taxon>Aquatica</taxon>
    </lineage>
</organism>
<reference evidence="7" key="1">
    <citation type="submission" date="2023-01" db="EMBL/GenBank/DDBJ databases">
        <title>Key to firefly adult light organ development and bioluminescence: homeobox transcription factors regulate luciferase expression and transportation to peroxisome.</title>
        <authorList>
            <person name="Fu X."/>
        </authorList>
    </citation>
    <scope>NUCLEOTIDE SEQUENCE [LARGE SCALE GENOMIC DNA]</scope>
</reference>
<keyword evidence="4 5" id="KW-0732">Signal</keyword>
<evidence type="ECO:0000313" key="6">
    <source>
        <dbReference type="EMBL" id="KAK4874827.1"/>
    </source>
</evidence>
<dbReference type="PANTHER" id="PTHR11857:SF43">
    <property type="entry name" value="GEO07291P1-RELATED"/>
    <property type="match status" value="1"/>
</dbReference>
<evidence type="ECO:0000256" key="4">
    <source>
        <dbReference type="ARBA" id="ARBA00022729"/>
    </source>
</evidence>
<dbReference type="EMBL" id="JARPUR010000006">
    <property type="protein sequence ID" value="KAK4874827.1"/>
    <property type="molecule type" value="Genomic_DNA"/>
</dbReference>
<evidence type="ECO:0000313" key="7">
    <source>
        <dbReference type="Proteomes" id="UP001353858"/>
    </source>
</evidence>
<gene>
    <name evidence="6" type="ORF">RN001_014187</name>
</gene>
<evidence type="ECO:0000256" key="1">
    <source>
        <dbReference type="ARBA" id="ARBA00004613"/>
    </source>
</evidence>
<evidence type="ECO:0000256" key="5">
    <source>
        <dbReference type="SAM" id="SignalP"/>
    </source>
</evidence>
<evidence type="ECO:0000256" key="2">
    <source>
        <dbReference type="ARBA" id="ARBA00008098"/>
    </source>
</evidence>